<dbReference type="RefSeq" id="WP_114488115.1">
    <property type="nucleotide sequence ID" value="NZ_QPIJ01000054.1"/>
</dbReference>
<sequence>MTTLALSAAARAAALVSARPAVLQALIDLADAGSGPAQLEIYGTTRPATSGDVPGGAALATLVLTKPCGTVELTGILLTQESVIGDLIAVNGAAVWGRLATSEGDPIADGDVTDMAGDGPFKLDGADGVNLYAGGRAILGATALS</sequence>
<dbReference type="AlphaFoldDB" id="A0A368TQX1"/>
<accession>A0A368TQX1</accession>
<name>A0A368TQX1_9GAMM</name>
<evidence type="ECO:0000313" key="1">
    <source>
        <dbReference type="EMBL" id="RCV87139.1"/>
    </source>
</evidence>
<dbReference type="EMBL" id="QPIJ01000054">
    <property type="protein sequence ID" value="RCV87139.1"/>
    <property type="molecule type" value="Genomic_DNA"/>
</dbReference>
<comment type="caution">
    <text evidence="1">The sequence shown here is derived from an EMBL/GenBank/DDBJ whole genome shotgun (WGS) entry which is preliminary data.</text>
</comment>
<proteinExistence type="predicted"/>
<gene>
    <name evidence="1" type="ORF">DU506_17180</name>
</gene>
<dbReference type="OrthoDB" id="6185822at2"/>
<evidence type="ECO:0000313" key="2">
    <source>
        <dbReference type="Proteomes" id="UP000253204"/>
    </source>
</evidence>
<keyword evidence="2" id="KW-1185">Reference proteome</keyword>
<protein>
    <submittedName>
        <fullName evidence="1">Uncharacterized protein</fullName>
    </submittedName>
</protein>
<dbReference type="Proteomes" id="UP000253204">
    <property type="component" value="Unassembled WGS sequence"/>
</dbReference>
<reference evidence="1 2" key="1">
    <citation type="submission" date="2018-07" db="EMBL/GenBank/DDBJ databases">
        <title>Halomonas rutogse sp. nov., isolated from Lake TangqianCo on Tibetan Plateau.</title>
        <authorList>
            <person name="Lu H."/>
            <person name="Xing P."/>
            <person name="Wu Q."/>
        </authorList>
    </citation>
    <scope>NUCLEOTIDE SEQUENCE [LARGE SCALE GENOMIC DNA]</scope>
    <source>
        <strain evidence="1 2">TQ8S</strain>
    </source>
</reference>
<organism evidence="1 2">
    <name type="scientific">Vreelandella rituensis</name>
    <dbReference type="NCBI Taxonomy" id="2282306"/>
    <lineage>
        <taxon>Bacteria</taxon>
        <taxon>Pseudomonadati</taxon>
        <taxon>Pseudomonadota</taxon>
        <taxon>Gammaproteobacteria</taxon>
        <taxon>Oceanospirillales</taxon>
        <taxon>Halomonadaceae</taxon>
        <taxon>Vreelandella</taxon>
    </lineage>
</organism>